<accession>A0A369ZDZ6</accession>
<dbReference type="EMBL" id="QEQD01000005">
    <property type="protein sequence ID" value="RDF04083.1"/>
    <property type="molecule type" value="Genomic_DNA"/>
</dbReference>
<evidence type="ECO:0000313" key="1">
    <source>
        <dbReference type="EMBL" id="RDF04083.1"/>
    </source>
</evidence>
<dbReference type="SUPFAM" id="SSF64307">
    <property type="entry name" value="SirA-like"/>
    <property type="match status" value="1"/>
</dbReference>
<reference evidence="1 2" key="1">
    <citation type="submission" date="2018-05" db="EMBL/GenBank/DDBJ databases">
        <title>Draft Genome Sequences for a Diverse set of 7 Haemophilus Species.</title>
        <authorList>
            <person name="Nichols M."/>
            <person name="Topaz N."/>
            <person name="Wang X."/>
            <person name="Wang X."/>
            <person name="Boxrud D."/>
        </authorList>
    </citation>
    <scope>NUCLEOTIDE SEQUENCE [LARGE SCALE GENOMIC DNA]</scope>
    <source>
        <strain evidence="1 2">C2010039593</strain>
    </source>
</reference>
<organism evidence="1 2">
    <name type="scientific">Haemophilus parahaemolyticus</name>
    <dbReference type="NCBI Taxonomy" id="735"/>
    <lineage>
        <taxon>Bacteria</taxon>
        <taxon>Pseudomonadati</taxon>
        <taxon>Pseudomonadota</taxon>
        <taxon>Gammaproteobacteria</taxon>
        <taxon>Pasteurellales</taxon>
        <taxon>Pasteurellaceae</taxon>
        <taxon>Haemophilus</taxon>
    </lineage>
</organism>
<dbReference type="InterPro" id="IPR036868">
    <property type="entry name" value="TusA-like_sf"/>
</dbReference>
<protein>
    <recommendedName>
        <fullName evidence="3">Sulfurtransferase TusA family protein</fullName>
    </recommendedName>
</protein>
<evidence type="ECO:0008006" key="3">
    <source>
        <dbReference type="Google" id="ProtNLM"/>
    </source>
</evidence>
<name>A0A369ZDZ6_HAEPH</name>
<dbReference type="Proteomes" id="UP000253999">
    <property type="component" value="Unassembled WGS sequence"/>
</dbReference>
<evidence type="ECO:0000313" key="2">
    <source>
        <dbReference type="Proteomes" id="UP000253999"/>
    </source>
</evidence>
<proteinExistence type="predicted"/>
<comment type="caution">
    <text evidence="1">The sequence shown here is derived from an EMBL/GenBank/DDBJ whole genome shotgun (WGS) entry which is preliminary data.</text>
</comment>
<gene>
    <name evidence="1" type="ORF">DPV98_06090</name>
</gene>
<dbReference type="STRING" id="735.B0185_01985"/>
<dbReference type="AlphaFoldDB" id="A0A369ZDZ6"/>
<sequence length="89" mass="10860">MKRLFFARIMRNYQLDLTEYLCPMPLLFFKKKSRAYMRPCHVILLLRQESVRDIELVCDEENIFILEKKEIFPSLFFLKLQALPRFGKK</sequence>